<protein>
    <submittedName>
        <fullName evidence="1">NanoRNase/pAp phosphatase (C-di-AMP/oligoRNAs hydrolase)</fullName>
    </submittedName>
</protein>
<gene>
    <name evidence="1" type="ORF">EDC03_1941</name>
</gene>
<comment type="caution">
    <text evidence="1">The sequence shown here is derived from an EMBL/GenBank/DDBJ whole genome shotgun (WGS) entry which is preliminary data.</text>
</comment>
<keyword evidence="2" id="KW-1185">Reference proteome</keyword>
<proteinExistence type="predicted"/>
<evidence type="ECO:0000313" key="2">
    <source>
        <dbReference type="Proteomes" id="UP000276232"/>
    </source>
</evidence>
<dbReference type="AlphaFoldDB" id="A0A3N1HLE5"/>
<dbReference type="GO" id="GO:0016787">
    <property type="term" value="F:hydrolase activity"/>
    <property type="evidence" value="ECO:0007669"/>
    <property type="project" value="UniProtKB-KW"/>
</dbReference>
<dbReference type="EMBL" id="RJKN01000004">
    <property type="protein sequence ID" value="ROP43338.1"/>
    <property type="molecule type" value="Genomic_DNA"/>
</dbReference>
<dbReference type="PIRSF" id="PIRSF028235">
    <property type="entry name" value="UCP028235"/>
    <property type="match status" value="1"/>
</dbReference>
<sequence length="331" mass="36125">MTQPSPQTTPTREGGATGGLRLVTRSDFDGLVCAVLLRHLDLVEEITFVHPKDVQDGTVEITDRDVLTNLPYDPRARLVFDHHASELVRGGGEERANHVIDASAPSAARVVFDHFGGAERFPLVSADLMDAVDRADSAAYDVEEVLDPQGWTLLNVLMDSRTGLGRFREFRVSNYRLMMQLVDACAVHADVEEILRLPDVAERVELYRAQSALFVEQLRRCSTVVGDVVVVDLRDEEVIHAGNRFVVYALFPQARVSVHVIWGRARLNTVLAVGKSIVDRTSPADVGAVCLAHGGGGHRAAGTCQVPHEDSERVLAEVVDAVRGDRVPAGV</sequence>
<accession>A0A3N1HLE5</accession>
<name>A0A3N1HLE5_9ACTN</name>
<dbReference type="InterPro" id="IPR038763">
    <property type="entry name" value="DHH_sf"/>
</dbReference>
<dbReference type="InParanoid" id="A0A3N1HLE5"/>
<dbReference type="RefSeq" id="WP_241967126.1">
    <property type="nucleotide sequence ID" value="NZ_RJKN01000004.1"/>
</dbReference>
<keyword evidence="1" id="KW-0378">Hydrolase</keyword>
<dbReference type="InterPro" id="IPR016877">
    <property type="entry name" value="UCP028235"/>
</dbReference>
<evidence type="ECO:0000313" key="1">
    <source>
        <dbReference type="EMBL" id="ROP43338.1"/>
    </source>
</evidence>
<dbReference type="Proteomes" id="UP000276232">
    <property type="component" value="Unassembled WGS sequence"/>
</dbReference>
<dbReference type="SUPFAM" id="SSF64182">
    <property type="entry name" value="DHH phosphoesterases"/>
    <property type="match status" value="1"/>
</dbReference>
<reference evidence="1 2" key="1">
    <citation type="journal article" date="2015" name="Stand. Genomic Sci.">
        <title>Genomic Encyclopedia of Bacterial and Archaeal Type Strains, Phase III: the genomes of soil and plant-associated and newly described type strains.</title>
        <authorList>
            <person name="Whitman W.B."/>
            <person name="Woyke T."/>
            <person name="Klenk H.P."/>
            <person name="Zhou Y."/>
            <person name="Lilburn T.G."/>
            <person name="Beck B.J."/>
            <person name="De Vos P."/>
            <person name="Vandamme P."/>
            <person name="Eisen J.A."/>
            <person name="Garrity G."/>
            <person name="Hugenholtz P."/>
            <person name="Kyrpides N.C."/>
        </authorList>
    </citation>
    <scope>NUCLEOTIDE SEQUENCE [LARGE SCALE GENOMIC DNA]</scope>
    <source>
        <strain evidence="1 2">CECT 7306</strain>
    </source>
</reference>
<organism evidence="1 2">
    <name type="scientific">Pseudokineococcus lusitanus</name>
    <dbReference type="NCBI Taxonomy" id="763993"/>
    <lineage>
        <taxon>Bacteria</taxon>
        <taxon>Bacillati</taxon>
        <taxon>Actinomycetota</taxon>
        <taxon>Actinomycetes</taxon>
        <taxon>Kineosporiales</taxon>
        <taxon>Kineosporiaceae</taxon>
        <taxon>Pseudokineococcus</taxon>
    </lineage>
</organism>